<dbReference type="AlphaFoldDB" id="A0A516GUS6"/>
<reference evidence="4 5" key="1">
    <citation type="submission" date="2019-07" db="EMBL/GenBank/DDBJ databases">
        <title>Genome sequencing for Formosa sp. PS13.</title>
        <authorList>
            <person name="Park S.-J."/>
        </authorList>
    </citation>
    <scope>NUCLEOTIDE SEQUENCE [LARGE SCALE GENOMIC DNA]</scope>
    <source>
        <strain evidence="4 5">PS13</strain>
    </source>
</reference>
<accession>A0A516GUS6</accession>
<dbReference type="Proteomes" id="UP000319209">
    <property type="component" value="Chromosome"/>
</dbReference>
<dbReference type="PROSITE" id="PS50977">
    <property type="entry name" value="HTH_TETR_2"/>
    <property type="match status" value="1"/>
</dbReference>
<dbReference type="InterPro" id="IPR009057">
    <property type="entry name" value="Homeodomain-like_sf"/>
</dbReference>
<protein>
    <submittedName>
        <fullName evidence="4">TetR/AcrR family transcriptional regulator</fullName>
    </submittedName>
</protein>
<proteinExistence type="predicted"/>
<name>A0A516GUS6_9FLAO</name>
<dbReference type="PANTHER" id="PTHR30328:SF54">
    <property type="entry name" value="HTH-TYPE TRANSCRIPTIONAL REPRESSOR SCO4008"/>
    <property type="match status" value="1"/>
</dbReference>
<dbReference type="PANTHER" id="PTHR30328">
    <property type="entry name" value="TRANSCRIPTIONAL REPRESSOR"/>
    <property type="match status" value="1"/>
</dbReference>
<gene>
    <name evidence="4" type="ORF">FNB79_15165</name>
</gene>
<dbReference type="RefSeq" id="WP_143382164.1">
    <property type="nucleotide sequence ID" value="NZ_CP041637.1"/>
</dbReference>
<dbReference type="KEGG" id="fop:FNB79_15165"/>
<keyword evidence="5" id="KW-1185">Reference proteome</keyword>
<dbReference type="SUPFAM" id="SSF46689">
    <property type="entry name" value="Homeodomain-like"/>
    <property type="match status" value="1"/>
</dbReference>
<dbReference type="EMBL" id="CP041637">
    <property type="protein sequence ID" value="QDO95256.1"/>
    <property type="molecule type" value="Genomic_DNA"/>
</dbReference>
<evidence type="ECO:0000259" key="3">
    <source>
        <dbReference type="PROSITE" id="PS50977"/>
    </source>
</evidence>
<feature type="domain" description="HTH tetR-type" evidence="3">
    <location>
        <begin position="13"/>
        <end position="73"/>
    </location>
</feature>
<evidence type="ECO:0000256" key="1">
    <source>
        <dbReference type="ARBA" id="ARBA00023125"/>
    </source>
</evidence>
<keyword evidence="1 2" id="KW-0238">DNA-binding</keyword>
<dbReference type="Pfam" id="PF00440">
    <property type="entry name" value="TetR_N"/>
    <property type="match status" value="1"/>
</dbReference>
<evidence type="ECO:0000313" key="4">
    <source>
        <dbReference type="EMBL" id="QDO95256.1"/>
    </source>
</evidence>
<organism evidence="4 5">
    <name type="scientific">Formosa sediminum</name>
    <dbReference type="NCBI Taxonomy" id="2594004"/>
    <lineage>
        <taxon>Bacteria</taxon>
        <taxon>Pseudomonadati</taxon>
        <taxon>Bacteroidota</taxon>
        <taxon>Flavobacteriia</taxon>
        <taxon>Flavobacteriales</taxon>
        <taxon>Flavobacteriaceae</taxon>
        <taxon>Formosa</taxon>
    </lineage>
</organism>
<dbReference type="InterPro" id="IPR001647">
    <property type="entry name" value="HTH_TetR"/>
</dbReference>
<sequence>MVKRYQGPINDKEKSKQKLINAVGKVLESKGYVGLTVTNIAKEAGLDRRLITLYFDSVNNLVEIYFRKKDYWLDTLGDVKQMILENNSLEIKDIADVLLLNQLDYFNNNSELQKLVLWEISQKTYFVDSVSVEREQLASELFELIDTELEGKDIDLRAISALLVAGSYFMVLHSKSTKTPFCGIDINTSDGLKRIRSAISLVLDKTLSC</sequence>
<evidence type="ECO:0000313" key="5">
    <source>
        <dbReference type="Proteomes" id="UP000319209"/>
    </source>
</evidence>
<dbReference type="OrthoDB" id="836882at2"/>
<dbReference type="GO" id="GO:0003677">
    <property type="term" value="F:DNA binding"/>
    <property type="evidence" value="ECO:0007669"/>
    <property type="project" value="UniProtKB-UniRule"/>
</dbReference>
<evidence type="ECO:0000256" key="2">
    <source>
        <dbReference type="PROSITE-ProRule" id="PRU00335"/>
    </source>
</evidence>
<dbReference type="InterPro" id="IPR050109">
    <property type="entry name" value="HTH-type_TetR-like_transc_reg"/>
</dbReference>
<dbReference type="Gene3D" id="1.10.357.10">
    <property type="entry name" value="Tetracycline Repressor, domain 2"/>
    <property type="match status" value="1"/>
</dbReference>
<feature type="DNA-binding region" description="H-T-H motif" evidence="2">
    <location>
        <begin position="36"/>
        <end position="55"/>
    </location>
</feature>